<evidence type="ECO:0000313" key="7">
    <source>
        <dbReference type="Proteomes" id="UP000507470"/>
    </source>
</evidence>
<dbReference type="InterPro" id="IPR057541">
    <property type="entry name" value="PACS1/2_N"/>
</dbReference>
<feature type="domain" description="Phosphofurin acidic cluster sorting protein 1/2 C-terminal" evidence="4">
    <location>
        <begin position="454"/>
        <end position="880"/>
    </location>
</feature>
<evidence type="ECO:0000256" key="3">
    <source>
        <dbReference type="SAM" id="MobiDB-lite"/>
    </source>
</evidence>
<feature type="compositionally biased region" description="Polar residues" evidence="3">
    <location>
        <begin position="729"/>
        <end position="738"/>
    </location>
</feature>
<feature type="region of interest" description="Disordered" evidence="3">
    <location>
        <begin position="697"/>
        <end position="738"/>
    </location>
</feature>
<keyword evidence="2" id="KW-0597">Phosphoprotein</keyword>
<feature type="compositionally biased region" description="Acidic residues" evidence="3">
    <location>
        <begin position="232"/>
        <end position="249"/>
    </location>
</feature>
<dbReference type="Pfam" id="PF25332">
    <property type="entry name" value="C2_PACS_N"/>
    <property type="match status" value="1"/>
</dbReference>
<organism evidence="6 7">
    <name type="scientific">Mytilus coruscus</name>
    <name type="common">Sea mussel</name>
    <dbReference type="NCBI Taxonomy" id="42192"/>
    <lineage>
        <taxon>Eukaryota</taxon>
        <taxon>Metazoa</taxon>
        <taxon>Spiralia</taxon>
        <taxon>Lophotrochozoa</taxon>
        <taxon>Mollusca</taxon>
        <taxon>Bivalvia</taxon>
        <taxon>Autobranchia</taxon>
        <taxon>Pteriomorphia</taxon>
        <taxon>Mytilida</taxon>
        <taxon>Mytiloidea</taxon>
        <taxon>Mytilidae</taxon>
        <taxon>Mytilinae</taxon>
        <taxon>Mytilus</taxon>
    </lineage>
</organism>
<evidence type="ECO:0000256" key="2">
    <source>
        <dbReference type="ARBA" id="ARBA00022553"/>
    </source>
</evidence>
<name>A0A6J8C1P8_MYTCO</name>
<evidence type="ECO:0000259" key="5">
    <source>
        <dbReference type="Pfam" id="PF25332"/>
    </source>
</evidence>
<feature type="region of interest" description="Disordered" evidence="3">
    <location>
        <begin position="11"/>
        <end position="49"/>
    </location>
</feature>
<dbReference type="AlphaFoldDB" id="A0A6J8C1P8"/>
<gene>
    <name evidence="6" type="ORF">MCOR_25427</name>
</gene>
<evidence type="ECO:0000313" key="6">
    <source>
        <dbReference type="EMBL" id="CAC5390318.1"/>
    </source>
</evidence>
<reference evidence="6 7" key="1">
    <citation type="submission" date="2020-06" db="EMBL/GenBank/DDBJ databases">
        <authorList>
            <person name="Li R."/>
            <person name="Bekaert M."/>
        </authorList>
    </citation>
    <scope>NUCLEOTIDE SEQUENCE [LARGE SCALE GENOMIC DNA]</scope>
    <source>
        <strain evidence="7">wild</strain>
    </source>
</reference>
<protein>
    <submittedName>
        <fullName evidence="6">PACS2</fullName>
    </submittedName>
</protein>
<feature type="compositionally biased region" description="Basic residues" evidence="3">
    <location>
        <begin position="264"/>
        <end position="276"/>
    </location>
</feature>
<accession>A0A6J8C1P8</accession>
<dbReference type="EMBL" id="CACVKT020004498">
    <property type="protein sequence ID" value="CAC5390318.1"/>
    <property type="molecule type" value="Genomic_DNA"/>
</dbReference>
<feature type="region of interest" description="Disordered" evidence="3">
    <location>
        <begin position="356"/>
        <end position="427"/>
    </location>
</feature>
<dbReference type="Proteomes" id="UP000507470">
    <property type="component" value="Unassembled WGS sequence"/>
</dbReference>
<evidence type="ECO:0000259" key="4">
    <source>
        <dbReference type="Pfam" id="PF10254"/>
    </source>
</evidence>
<dbReference type="Pfam" id="PF10254">
    <property type="entry name" value="Pacs-1"/>
    <property type="match status" value="1"/>
</dbReference>
<dbReference type="PANTHER" id="PTHR13280:SF17">
    <property type="entry name" value="KRUEPPEL TARGET AT 95D, ISOFORM A"/>
    <property type="match status" value="1"/>
</dbReference>
<dbReference type="OrthoDB" id="28829at2759"/>
<feature type="region of interest" description="Disordered" evidence="3">
    <location>
        <begin position="264"/>
        <end position="283"/>
    </location>
</feature>
<proteinExistence type="inferred from homology"/>
<evidence type="ECO:0000256" key="1">
    <source>
        <dbReference type="ARBA" id="ARBA00008590"/>
    </source>
</evidence>
<feature type="region of interest" description="Disordered" evidence="3">
    <location>
        <begin position="204"/>
        <end position="253"/>
    </location>
</feature>
<dbReference type="GO" id="GO:0072659">
    <property type="term" value="P:protein localization to plasma membrane"/>
    <property type="evidence" value="ECO:0007669"/>
    <property type="project" value="TreeGrafter"/>
</dbReference>
<comment type="similarity">
    <text evidence="1">Belongs to the PACS family.</text>
</comment>
<feature type="compositionally biased region" description="Low complexity" evidence="3">
    <location>
        <begin position="697"/>
        <end position="710"/>
    </location>
</feature>
<dbReference type="PANTHER" id="PTHR13280">
    <property type="entry name" value="PHOSPHOFURIN ACIDIC CLUSTER SORTING PROTEIN"/>
    <property type="match status" value="1"/>
</dbReference>
<keyword evidence="7" id="KW-1185">Reference proteome</keyword>
<feature type="domain" description="Phosphofurin acidic cluster sorting protein 1/2 N-terminal C2" evidence="5">
    <location>
        <begin position="52"/>
        <end position="209"/>
    </location>
</feature>
<sequence>MCPHSRVFPLNKTLGKSPKLPKEINDSRMRKQTEDVMADKTSKAMGSGSKPVPMKLFATWEVEKTPPNCIPRLCSLTLDRLQVLKALENDLATVIIAVKMQGSKRILRSNEISVPANGLLDTELDLSFSLQYPHYLKRDGNNLQVMLQRRKKYKNKPILGYRILAIGQVNMDQVLQKNVDKELHLFSEAKEHTKHVAQVRMVSLSSQPVDHVENGQRKTLSSDVEVDRSPDVDNDSDDDEIEDDNEDWSNADLSDNELVMMARPRKSSRGKIHASRGRVGAAQQQRNIKQRFIALLKRFKITEEGLESEGDHGLEIANPDASVDIDDLFDELEDLSDSGPELDTVSVMSTPKPRLRPFFAGKGGNADVTESMKSGESGRMSDDGSKKNDCDSHEQDIEQSVSEPNTPDRNRLFPKQAFNHKRSRSYREKKINHDSFPRRHSTGVVSQTVPRKALLEQLSAVLAGSDDQLPDNIILVNTAEWQGQFFLQKLQEKQFKVICTCGNADVKAAVSNLVHKIQKFCNTNPKKPSPVKIAIAGADGYINSVLRPYVEQFSAKPPDWQGYVRFLVIPFGNSCIGKNLGTLDSTYSSLFLDQSWKDTFDKTESIKLDSQEIINRVSKYLSSASTLLQIPIAEAMVMCKGKSGEDESCQNFIPFFSEVKIGNPESTNASGAVQSNDLYHAESALDFDDVSTVVTSPALLSSSPPSNNTLEKQKETNTPPSSPNVGVMATSNQSSSTPIPVPGELLELQIEYWTTPVKIETSASKKDSNKITLKTTFKYIHVQRLAQPGIPMSDLQSSTFTMLSVMKEKKQKIMRLKKAKETESKSHTVDGINRLICTSKSQNHSLKVTVDGVEWTGVKFFQLSSQWQTHIKHFPVVLFGFSDS</sequence>
<dbReference type="InterPro" id="IPR019381">
    <property type="entry name" value="PACS1/2_C"/>
</dbReference>
<feature type="compositionally biased region" description="Basic and acidic residues" evidence="3">
    <location>
        <begin position="379"/>
        <end position="396"/>
    </location>
</feature>
<feature type="compositionally biased region" description="Basic and acidic residues" evidence="3">
    <location>
        <begin position="20"/>
        <end position="42"/>
    </location>
</feature>